<protein>
    <submittedName>
        <fullName evidence="5">DUF1704 domain-containing protein</fullName>
    </submittedName>
</protein>
<dbReference type="PANTHER" id="PTHR31817">
    <property type="match status" value="1"/>
</dbReference>
<dbReference type="GO" id="GO:0080164">
    <property type="term" value="P:regulation of nitric oxide metabolic process"/>
    <property type="evidence" value="ECO:0007669"/>
    <property type="project" value="TreeGrafter"/>
</dbReference>
<dbReference type="EMBL" id="JAGQFT020000004">
    <property type="protein sequence ID" value="MBS7456986.1"/>
    <property type="molecule type" value="Genomic_DNA"/>
</dbReference>
<dbReference type="PANTHER" id="PTHR31817:SF0">
    <property type="entry name" value="CHROMOSOME UNDETERMINED SCAFFOLD_67, WHOLE GENOME SHOTGUN SEQUENCE"/>
    <property type="match status" value="1"/>
</dbReference>
<keyword evidence="7" id="KW-1185">Reference proteome</keyword>
<dbReference type="RefSeq" id="WP_211925816.1">
    <property type="nucleotide sequence ID" value="NZ_JAGQFT020000004.1"/>
</dbReference>
<evidence type="ECO:0000256" key="1">
    <source>
        <dbReference type="ARBA" id="ARBA00001947"/>
    </source>
</evidence>
<evidence type="ECO:0000256" key="3">
    <source>
        <dbReference type="ARBA" id="ARBA00022801"/>
    </source>
</evidence>
<evidence type="ECO:0000313" key="6">
    <source>
        <dbReference type="EMBL" id="MBS7456986.1"/>
    </source>
</evidence>
<comment type="cofactor">
    <cofactor evidence="1">
        <name>Zn(2+)</name>
        <dbReference type="ChEBI" id="CHEBI:29105"/>
    </cofactor>
</comment>
<accession>A0A8J7VT70</accession>
<keyword evidence="2" id="KW-0645">Protease</keyword>
<dbReference type="GO" id="GO:0006508">
    <property type="term" value="P:proteolysis"/>
    <property type="evidence" value="ECO:0007669"/>
    <property type="project" value="UniProtKB-KW"/>
</dbReference>
<name>A0A8J7VT70_9GAMM</name>
<organism evidence="5">
    <name type="scientific">Coralloluteibacterium stylophorae</name>
    <dbReference type="NCBI Taxonomy" id="1776034"/>
    <lineage>
        <taxon>Bacteria</taxon>
        <taxon>Pseudomonadati</taxon>
        <taxon>Pseudomonadota</taxon>
        <taxon>Gammaproteobacteria</taxon>
        <taxon>Lysobacterales</taxon>
        <taxon>Lysobacteraceae</taxon>
        <taxon>Coralloluteibacterium</taxon>
    </lineage>
</organism>
<evidence type="ECO:0000256" key="2">
    <source>
        <dbReference type="ARBA" id="ARBA00022670"/>
    </source>
</evidence>
<dbReference type="Proteomes" id="UP000675747">
    <property type="component" value="Unassembled WGS sequence"/>
</dbReference>
<dbReference type="GO" id="GO:0008237">
    <property type="term" value="F:metallopeptidase activity"/>
    <property type="evidence" value="ECO:0007669"/>
    <property type="project" value="UniProtKB-KW"/>
</dbReference>
<dbReference type="AlphaFoldDB" id="A0A8J7VT70"/>
<keyword evidence="4" id="KW-0482">Metalloprotease</keyword>
<reference evidence="5" key="2">
    <citation type="submission" date="2021-04" db="EMBL/GenBank/DDBJ databases">
        <authorList>
            <person name="Karlyshev A.V."/>
        </authorList>
    </citation>
    <scope>NUCLEOTIDE SEQUENCE</scope>
    <source>
        <strain evidence="5">LMG 29479</strain>
    </source>
</reference>
<evidence type="ECO:0000256" key="4">
    <source>
        <dbReference type="ARBA" id="ARBA00023049"/>
    </source>
</evidence>
<evidence type="ECO:0000313" key="5">
    <source>
        <dbReference type="EMBL" id="MBR0561851.1"/>
    </source>
</evidence>
<dbReference type="Pfam" id="PF08014">
    <property type="entry name" value="MATCAP"/>
    <property type="match status" value="1"/>
</dbReference>
<reference evidence="6 7" key="1">
    <citation type="journal article" date="2021" name="Microbiol. Resour. Announc.">
        <title>Draft Genome Sequence of Coralloluteibacterium stylophorae LMG 29479T.</title>
        <authorList>
            <person name="Karlyshev A.V."/>
            <person name="Kudryashova E.B."/>
            <person name="Ariskina E.V."/>
            <person name="Conroy A.P."/>
            <person name="Abidueva E.Y."/>
        </authorList>
    </citation>
    <scope>NUCLEOTIDE SEQUENCE [LARGE SCALE GENOMIC DNA]</scope>
    <source>
        <strain evidence="6 7">LMG 29479</strain>
    </source>
</reference>
<evidence type="ECO:0000313" key="7">
    <source>
        <dbReference type="Proteomes" id="UP000675747"/>
    </source>
</evidence>
<keyword evidence="3" id="KW-0378">Hydrolase</keyword>
<dbReference type="EMBL" id="JAGQFT010000024">
    <property type="protein sequence ID" value="MBR0561851.1"/>
    <property type="molecule type" value="Genomic_DNA"/>
</dbReference>
<proteinExistence type="predicted"/>
<dbReference type="InterPro" id="IPR012548">
    <property type="entry name" value="MATCAP"/>
</dbReference>
<gene>
    <name evidence="6" type="ORF">KB893_007540</name>
    <name evidence="5" type="ORF">KB893_04885</name>
</gene>
<dbReference type="SMART" id="SM01154">
    <property type="entry name" value="DUF1704"/>
    <property type="match status" value="1"/>
</dbReference>
<comment type="caution">
    <text evidence="5">The sequence shown here is derived from an EMBL/GenBank/DDBJ whole genome shotgun (WGS) entry which is preliminary data.</text>
</comment>
<sequence>MRVAADEAVRPLPPVAAEVDAALMRMDGEIDWLMLLSPIHNDRLWSEFEASGRTRIPGFEYRECGVDLHAQRERLLALPVENVESHLLQGLLSEKQRELDRQLELVRLRGTDGFIGASIDLFGDVEPTLLALAREILDRVQPGAPLAHDAGVDEVVAAAEADFAWYRERVPGFASRIVVDDDLASLLMVSQGDLHIARDIRIPRARVQPLVQHEVGTHVVTRHNGRRQALRQLECGLAHYDPLQEGLAVLSEYLAGFLPPERLRILAARVVATEMALHDEDVPAIFHCLHEQHGLSTGDAFDVAVRARRGGCLTKDAVYLRGLRDLLAYLHEGGAFERLFVGKFALAHNVILDRLIDEGWVREPELLPRYWSHPEADDRLARARTIPVSELFQKEPAA</sequence>